<dbReference type="Proteomes" id="UP000517916">
    <property type="component" value="Unassembled WGS sequence"/>
</dbReference>
<reference evidence="1 2" key="1">
    <citation type="submission" date="2020-08" db="EMBL/GenBank/DDBJ databases">
        <title>Genomic Encyclopedia of Archaeal and Bacterial Type Strains, Phase II (KMG-II): from individual species to whole genera.</title>
        <authorList>
            <person name="Goeker M."/>
        </authorList>
    </citation>
    <scope>NUCLEOTIDE SEQUENCE [LARGE SCALE GENOMIC DNA]</scope>
    <source>
        <strain evidence="1 2">DSM 43850</strain>
    </source>
</reference>
<evidence type="ECO:0000313" key="2">
    <source>
        <dbReference type="Proteomes" id="UP000517916"/>
    </source>
</evidence>
<gene>
    <name evidence="1" type="ORF">BC739_005720</name>
</gene>
<organism evidence="1 2">
    <name type="scientific">Kutzneria viridogrisea</name>
    <dbReference type="NCBI Taxonomy" id="47990"/>
    <lineage>
        <taxon>Bacteria</taxon>
        <taxon>Bacillati</taxon>
        <taxon>Actinomycetota</taxon>
        <taxon>Actinomycetes</taxon>
        <taxon>Pseudonocardiales</taxon>
        <taxon>Pseudonocardiaceae</taxon>
        <taxon>Kutzneria</taxon>
    </lineage>
</organism>
<evidence type="ECO:0000313" key="1">
    <source>
        <dbReference type="EMBL" id="MBA8928503.1"/>
    </source>
</evidence>
<protein>
    <submittedName>
        <fullName evidence="1">Uncharacterized protein</fullName>
    </submittedName>
</protein>
<name>A0ABR6BNR1_9PSEU</name>
<dbReference type="EMBL" id="JACJID010000004">
    <property type="protein sequence ID" value="MBA8928503.1"/>
    <property type="molecule type" value="Genomic_DNA"/>
</dbReference>
<keyword evidence="2" id="KW-1185">Reference proteome</keyword>
<accession>A0ABR6BNR1</accession>
<comment type="caution">
    <text evidence="1">The sequence shown here is derived from an EMBL/GenBank/DDBJ whole genome shotgun (WGS) entry which is preliminary data.</text>
</comment>
<sequence>MKVPFETLNVRNGTFMACGRGPGTAPRPVPRVPKVPFTALGVRNGTFATPLVGSRRW</sequence>
<proteinExistence type="predicted"/>